<dbReference type="EMBL" id="CM027689">
    <property type="protein sequence ID" value="KAG0513950.1"/>
    <property type="molecule type" value="Genomic_DNA"/>
</dbReference>
<comment type="caution">
    <text evidence="2">The sequence shown here is derived from an EMBL/GenBank/DDBJ whole genome shotgun (WGS) entry which is preliminary data.</text>
</comment>
<feature type="region of interest" description="Disordered" evidence="1">
    <location>
        <begin position="1"/>
        <end position="70"/>
    </location>
</feature>
<proteinExistence type="predicted"/>
<evidence type="ECO:0000313" key="3">
    <source>
        <dbReference type="Proteomes" id="UP000807115"/>
    </source>
</evidence>
<accession>A0A921Q403</accession>
<gene>
    <name evidence="2" type="ORF">BDA96_10G147100</name>
</gene>
<dbReference type="AlphaFoldDB" id="A0A921Q403"/>
<sequence>MPPPPRRPRRSRLIPPMTKKRKGKSLPGHAPATEAPIAKRKEKGLPHPVPASEVPVTKKPKTGDASTSTTKLPISGVAVVAATHTAVQTFASASSTLSYGRMGCRPRGPCCPYSKTGMPTAKRHSRITTSAN</sequence>
<reference evidence="2" key="2">
    <citation type="submission" date="2020-10" db="EMBL/GenBank/DDBJ databases">
        <authorList>
            <person name="Cooper E.A."/>
            <person name="Brenton Z.W."/>
            <person name="Flinn B.S."/>
            <person name="Jenkins J."/>
            <person name="Shu S."/>
            <person name="Flowers D."/>
            <person name="Luo F."/>
            <person name="Wang Y."/>
            <person name="Xia P."/>
            <person name="Barry K."/>
            <person name="Daum C."/>
            <person name="Lipzen A."/>
            <person name="Yoshinaga Y."/>
            <person name="Schmutz J."/>
            <person name="Saski C."/>
            <person name="Vermerris W."/>
            <person name="Kresovich S."/>
        </authorList>
    </citation>
    <scope>NUCLEOTIDE SEQUENCE</scope>
</reference>
<feature type="compositionally biased region" description="Basic residues" evidence="1">
    <location>
        <begin position="1"/>
        <end position="24"/>
    </location>
</feature>
<dbReference type="Proteomes" id="UP000807115">
    <property type="component" value="Chromosome 10"/>
</dbReference>
<reference evidence="2" key="1">
    <citation type="journal article" date="2019" name="BMC Genomics">
        <title>A new reference genome for Sorghum bicolor reveals high levels of sequence similarity between sweet and grain genotypes: implications for the genetics of sugar metabolism.</title>
        <authorList>
            <person name="Cooper E.A."/>
            <person name="Brenton Z.W."/>
            <person name="Flinn B.S."/>
            <person name="Jenkins J."/>
            <person name="Shu S."/>
            <person name="Flowers D."/>
            <person name="Luo F."/>
            <person name="Wang Y."/>
            <person name="Xia P."/>
            <person name="Barry K."/>
            <person name="Daum C."/>
            <person name="Lipzen A."/>
            <person name="Yoshinaga Y."/>
            <person name="Schmutz J."/>
            <person name="Saski C."/>
            <person name="Vermerris W."/>
            <person name="Kresovich S."/>
        </authorList>
    </citation>
    <scope>NUCLEOTIDE SEQUENCE</scope>
</reference>
<organism evidence="2 3">
    <name type="scientific">Sorghum bicolor</name>
    <name type="common">Sorghum</name>
    <name type="synonym">Sorghum vulgare</name>
    <dbReference type="NCBI Taxonomy" id="4558"/>
    <lineage>
        <taxon>Eukaryota</taxon>
        <taxon>Viridiplantae</taxon>
        <taxon>Streptophyta</taxon>
        <taxon>Embryophyta</taxon>
        <taxon>Tracheophyta</taxon>
        <taxon>Spermatophyta</taxon>
        <taxon>Magnoliopsida</taxon>
        <taxon>Liliopsida</taxon>
        <taxon>Poales</taxon>
        <taxon>Poaceae</taxon>
        <taxon>PACMAD clade</taxon>
        <taxon>Panicoideae</taxon>
        <taxon>Andropogonodae</taxon>
        <taxon>Andropogoneae</taxon>
        <taxon>Sorghinae</taxon>
        <taxon>Sorghum</taxon>
    </lineage>
</organism>
<evidence type="ECO:0000256" key="1">
    <source>
        <dbReference type="SAM" id="MobiDB-lite"/>
    </source>
</evidence>
<protein>
    <submittedName>
        <fullName evidence="2">Uncharacterized protein</fullName>
    </submittedName>
</protein>
<name>A0A921Q403_SORBI</name>
<evidence type="ECO:0000313" key="2">
    <source>
        <dbReference type="EMBL" id="KAG0513950.1"/>
    </source>
</evidence>